<accession>A0AAD5T9S3</accession>
<evidence type="ECO:0000313" key="3">
    <source>
        <dbReference type="EMBL" id="KAJ3135380.1"/>
    </source>
</evidence>
<dbReference type="AlphaFoldDB" id="A0AAD5T9S3"/>
<dbReference type="GO" id="GO:0035091">
    <property type="term" value="F:phosphatidylinositol binding"/>
    <property type="evidence" value="ECO:0007669"/>
    <property type="project" value="InterPro"/>
</dbReference>
<proteinExistence type="predicted"/>
<feature type="compositionally biased region" description="Polar residues" evidence="1">
    <location>
        <begin position="189"/>
        <end position="223"/>
    </location>
</feature>
<sequence length="466" mass="51683">MKVDDLLAELELTISELELRESAPNSLSSDSPLRQANNKAYPIQNALNALNPPANLVGLPNNISFRKQSLGDATTRDLQKYPPPQMPLPGRKASLPGSLMQHQLNQNQAFALQYYQQNGYAPQQPFVPQGYSNNIEYFELPETARDQEVRFLRNQLERAKQDIIDQRQMVDVQQHRNQVPERRYPATESVFSQASTGSSTLTGQMSNGGSNFTGSTFIQYKQSASEKQRQQPESVFSHASTSNSSLSEKSTASPRTARNAKKSPTGWTGRSSQRQPGKIADTVIDEACNVDNELDFLTVMSVVAMVKGAAAAPANKGKGASDAINAILYVINFEDPEVVKRGLDVLDIMYRNSGAIFMLNVSLNLDFFVHFLETRKHISAAEKDNVKVLAGMFAGWYLLDASKKDLAEAGNLGDPTVKVKEFFEGLLRADYEFPPGCLESIPNEKLASITAWSIIRRPFSFKTYKK</sequence>
<feature type="region of interest" description="Disordered" evidence="1">
    <location>
        <begin position="168"/>
        <end position="278"/>
    </location>
</feature>
<dbReference type="GO" id="GO:0043130">
    <property type="term" value="F:ubiquitin binding"/>
    <property type="evidence" value="ECO:0007669"/>
    <property type="project" value="InterPro"/>
</dbReference>
<reference evidence="3" key="1">
    <citation type="submission" date="2020-05" db="EMBL/GenBank/DDBJ databases">
        <title>Phylogenomic resolution of chytrid fungi.</title>
        <authorList>
            <person name="Stajich J.E."/>
            <person name="Amses K."/>
            <person name="Simmons R."/>
            <person name="Seto K."/>
            <person name="Myers J."/>
            <person name="Bonds A."/>
            <person name="Quandt C.A."/>
            <person name="Barry K."/>
            <person name="Liu P."/>
            <person name="Grigoriev I."/>
            <person name="Longcore J.E."/>
            <person name="James T.Y."/>
        </authorList>
    </citation>
    <scope>NUCLEOTIDE SEQUENCE</scope>
    <source>
        <strain evidence="3">JEL0513</strain>
    </source>
</reference>
<comment type="caution">
    <text evidence="3">The sequence shown here is derived from an EMBL/GenBank/DDBJ whole genome shotgun (WGS) entry which is preliminary data.</text>
</comment>
<dbReference type="EMBL" id="JADGJH010000166">
    <property type="protein sequence ID" value="KAJ3135380.1"/>
    <property type="molecule type" value="Genomic_DNA"/>
</dbReference>
<keyword evidence="4" id="KW-1185">Reference proteome</keyword>
<feature type="compositionally biased region" description="Low complexity" evidence="1">
    <location>
        <begin position="239"/>
        <end position="253"/>
    </location>
</feature>
<evidence type="ECO:0000313" key="4">
    <source>
        <dbReference type="Proteomes" id="UP001211907"/>
    </source>
</evidence>
<feature type="compositionally biased region" description="Polar residues" evidence="1">
    <location>
        <begin position="265"/>
        <end position="275"/>
    </location>
</feature>
<gene>
    <name evidence="3" type="ORF">HK100_002781</name>
</gene>
<evidence type="ECO:0000259" key="2">
    <source>
        <dbReference type="PROSITE" id="PS50179"/>
    </source>
</evidence>
<dbReference type="PROSITE" id="PS50179">
    <property type="entry name" value="VHS"/>
    <property type="match status" value="1"/>
</dbReference>
<dbReference type="InterPro" id="IPR002014">
    <property type="entry name" value="VHS_dom"/>
</dbReference>
<evidence type="ECO:0000256" key="1">
    <source>
        <dbReference type="SAM" id="MobiDB-lite"/>
    </source>
</evidence>
<dbReference type="Proteomes" id="UP001211907">
    <property type="component" value="Unassembled WGS sequence"/>
</dbReference>
<organism evidence="3 4">
    <name type="scientific">Physocladia obscura</name>
    <dbReference type="NCBI Taxonomy" id="109957"/>
    <lineage>
        <taxon>Eukaryota</taxon>
        <taxon>Fungi</taxon>
        <taxon>Fungi incertae sedis</taxon>
        <taxon>Chytridiomycota</taxon>
        <taxon>Chytridiomycota incertae sedis</taxon>
        <taxon>Chytridiomycetes</taxon>
        <taxon>Chytridiales</taxon>
        <taxon>Chytriomycetaceae</taxon>
        <taxon>Physocladia</taxon>
    </lineage>
</organism>
<protein>
    <recommendedName>
        <fullName evidence="2">VHS domain-containing protein</fullName>
    </recommendedName>
</protein>
<name>A0AAD5T9S3_9FUNG</name>
<feature type="domain" description="VHS" evidence="2">
    <location>
        <begin position="295"/>
        <end position="362"/>
    </location>
</feature>